<keyword evidence="2" id="KW-0813">Transport</keyword>
<gene>
    <name evidence="9" type="ORF">C491_05186</name>
</gene>
<evidence type="ECO:0000259" key="7">
    <source>
        <dbReference type="PROSITE" id="PS51201"/>
    </source>
</evidence>
<evidence type="ECO:0000256" key="1">
    <source>
        <dbReference type="ARBA" id="ARBA00003660"/>
    </source>
</evidence>
<dbReference type="Gene3D" id="3.40.50.720">
    <property type="entry name" value="NAD(P)-binding Rossmann-like Domain"/>
    <property type="match status" value="1"/>
</dbReference>
<dbReference type="PANTHER" id="PTHR43833:SF5">
    <property type="entry name" value="TRK SYSTEM POTASSIUM UPTAKE PROTEIN TRKA"/>
    <property type="match status" value="1"/>
</dbReference>
<evidence type="ECO:0000259" key="8">
    <source>
        <dbReference type="PROSITE" id="PS51202"/>
    </source>
</evidence>
<dbReference type="GO" id="GO:0005886">
    <property type="term" value="C:plasma membrane"/>
    <property type="evidence" value="ECO:0007669"/>
    <property type="project" value="InterPro"/>
</dbReference>
<dbReference type="InterPro" id="IPR006036">
    <property type="entry name" value="K_uptake_TrkA"/>
</dbReference>
<dbReference type="InterPro" id="IPR006037">
    <property type="entry name" value="RCK_C"/>
</dbReference>
<dbReference type="PRINTS" id="PR00335">
    <property type="entry name" value="KUPTAKETRKA"/>
</dbReference>
<dbReference type="PROSITE" id="PS51201">
    <property type="entry name" value="RCK_N"/>
    <property type="match status" value="1"/>
</dbReference>
<dbReference type="Gene3D" id="3.30.70.1450">
    <property type="entry name" value="Regulator of K+ conductance, C-terminal domain"/>
    <property type="match status" value="1"/>
</dbReference>
<dbReference type="AlphaFoldDB" id="L9XDB7"/>
<evidence type="ECO:0000313" key="10">
    <source>
        <dbReference type="Proteomes" id="UP000011688"/>
    </source>
</evidence>
<keyword evidence="5" id="KW-0520">NAD</keyword>
<evidence type="ECO:0000256" key="2">
    <source>
        <dbReference type="ARBA" id="ARBA00022448"/>
    </source>
</evidence>
<organism evidence="9 10">
    <name type="scientific">Natronococcus amylolyticus DSM 10524</name>
    <dbReference type="NCBI Taxonomy" id="1227497"/>
    <lineage>
        <taxon>Archaea</taxon>
        <taxon>Methanobacteriati</taxon>
        <taxon>Methanobacteriota</taxon>
        <taxon>Stenosarchaea group</taxon>
        <taxon>Halobacteria</taxon>
        <taxon>Halobacteriales</taxon>
        <taxon>Natrialbaceae</taxon>
        <taxon>Natronococcus</taxon>
    </lineage>
</organism>
<protein>
    <submittedName>
        <fullName evidence="9">Potassium uptake system protein</fullName>
    </submittedName>
</protein>
<dbReference type="GO" id="GO:0015079">
    <property type="term" value="F:potassium ion transmembrane transporter activity"/>
    <property type="evidence" value="ECO:0007669"/>
    <property type="project" value="InterPro"/>
</dbReference>
<dbReference type="Pfam" id="PF02080">
    <property type="entry name" value="TrkA_C"/>
    <property type="match status" value="1"/>
</dbReference>
<dbReference type="InterPro" id="IPR050721">
    <property type="entry name" value="Trk_Ktr_HKT_K-transport"/>
</dbReference>
<evidence type="ECO:0000313" key="9">
    <source>
        <dbReference type="EMBL" id="ELY59735.1"/>
    </source>
</evidence>
<dbReference type="Pfam" id="PF02254">
    <property type="entry name" value="TrkA_N"/>
    <property type="match status" value="1"/>
</dbReference>
<keyword evidence="6" id="KW-0406">Ion transport</keyword>
<dbReference type="InterPro" id="IPR036291">
    <property type="entry name" value="NAD(P)-bd_dom_sf"/>
</dbReference>
<dbReference type="Proteomes" id="UP000011688">
    <property type="component" value="Unassembled WGS sequence"/>
</dbReference>
<evidence type="ECO:0000256" key="5">
    <source>
        <dbReference type="ARBA" id="ARBA00023027"/>
    </source>
</evidence>
<comment type="caution">
    <text evidence="9">The sequence shown here is derived from an EMBL/GenBank/DDBJ whole genome shotgun (WGS) entry which is preliminary data.</text>
</comment>
<evidence type="ECO:0000256" key="4">
    <source>
        <dbReference type="ARBA" id="ARBA00022958"/>
    </source>
</evidence>
<dbReference type="OrthoDB" id="200167at2157"/>
<dbReference type="RefSeq" id="WP_005554298.1">
    <property type="nucleotide sequence ID" value="NZ_AOIB01000014.1"/>
</dbReference>
<evidence type="ECO:0000256" key="6">
    <source>
        <dbReference type="ARBA" id="ARBA00023065"/>
    </source>
</evidence>
<dbReference type="SUPFAM" id="SSF116726">
    <property type="entry name" value="TrkA C-terminal domain-like"/>
    <property type="match status" value="1"/>
</dbReference>
<comment type="function">
    <text evidence="1">Part of a potassium transport system.</text>
</comment>
<feature type="domain" description="RCK N-terminal" evidence="7">
    <location>
        <begin position="5"/>
        <end position="119"/>
    </location>
</feature>
<dbReference type="eggNOG" id="arCOG01957">
    <property type="taxonomic scope" value="Archaea"/>
</dbReference>
<dbReference type="EMBL" id="AOIB01000014">
    <property type="protein sequence ID" value="ELY59735.1"/>
    <property type="molecule type" value="Genomic_DNA"/>
</dbReference>
<reference evidence="9 10" key="1">
    <citation type="journal article" date="2014" name="PLoS Genet.">
        <title>Phylogenetically driven sequencing of extremely halophilic archaea reveals strategies for static and dynamic osmo-response.</title>
        <authorList>
            <person name="Becker E.A."/>
            <person name="Seitzer P.M."/>
            <person name="Tritt A."/>
            <person name="Larsen D."/>
            <person name="Krusor M."/>
            <person name="Yao A.I."/>
            <person name="Wu D."/>
            <person name="Madern D."/>
            <person name="Eisen J.A."/>
            <person name="Darling A.E."/>
            <person name="Facciotti M.T."/>
        </authorList>
    </citation>
    <scope>NUCLEOTIDE SEQUENCE [LARGE SCALE GENOMIC DNA]</scope>
    <source>
        <strain evidence="9 10">DSM 10524</strain>
    </source>
</reference>
<sequence>MSTDSLRVIIVGGGRVGYRAGRLLDGYGHEVVVIERNPSRCAEIDEHFPTVIEADATLPPVLREADPAASETIAALTEDGATNLAVCLAAQRMNESIYTILRTDTESRHEYGELVDSVVYPEAAGARLIANEIVGNAPRVFNALTGDIEIVRVKVGEDAPLVGETLADAPLPEGCLVITDADASHVARPDTILEANHQYVVAVDPDDLDEVAMLLSGTVKTVGTGP</sequence>
<name>L9XDB7_9EURY</name>
<dbReference type="InterPro" id="IPR036721">
    <property type="entry name" value="RCK_C_sf"/>
</dbReference>
<proteinExistence type="predicted"/>
<feature type="domain" description="RCK C-terminal" evidence="8">
    <location>
        <begin position="138"/>
        <end position="217"/>
    </location>
</feature>
<keyword evidence="3" id="KW-0633">Potassium transport</keyword>
<dbReference type="SUPFAM" id="SSF51735">
    <property type="entry name" value="NAD(P)-binding Rossmann-fold domains"/>
    <property type="match status" value="1"/>
</dbReference>
<dbReference type="PROSITE" id="PS51202">
    <property type="entry name" value="RCK_C"/>
    <property type="match status" value="1"/>
</dbReference>
<evidence type="ECO:0000256" key="3">
    <source>
        <dbReference type="ARBA" id="ARBA00022538"/>
    </source>
</evidence>
<accession>L9XDB7</accession>
<keyword evidence="4" id="KW-0630">Potassium</keyword>
<keyword evidence="10" id="KW-1185">Reference proteome</keyword>
<dbReference type="PANTHER" id="PTHR43833">
    <property type="entry name" value="POTASSIUM CHANNEL PROTEIN 2-RELATED-RELATED"/>
    <property type="match status" value="1"/>
</dbReference>
<dbReference type="STRING" id="1227497.C491_05186"/>
<dbReference type="InterPro" id="IPR003148">
    <property type="entry name" value="RCK_N"/>
</dbReference>